<dbReference type="InterPro" id="IPR011701">
    <property type="entry name" value="MFS"/>
</dbReference>
<feature type="transmembrane region" description="Helical" evidence="7">
    <location>
        <begin position="514"/>
        <end position="533"/>
    </location>
</feature>
<evidence type="ECO:0000313" key="9">
    <source>
        <dbReference type="EMBL" id="CAG6495162.1"/>
    </source>
</evidence>
<dbReference type="InterPro" id="IPR020846">
    <property type="entry name" value="MFS_dom"/>
</dbReference>
<dbReference type="PANTHER" id="PTHR23511">
    <property type="entry name" value="SYNAPTIC VESICLE GLYCOPROTEIN 2"/>
    <property type="match status" value="1"/>
</dbReference>
<feature type="transmembrane region" description="Helical" evidence="7">
    <location>
        <begin position="481"/>
        <end position="502"/>
    </location>
</feature>
<sequence>MNERFPTVRDFQHRQSYYLELSAQHRVQSVIMSSKFKDPDRQEDATVDDALTQAKFGLFNYTLIIISGTIITAVMLECLSISYVMTVAECDLQLTTSQKGILSAVVIIGIIVSSHLWGFLADTQGRRAIIVPTLILSFISTLISSFSTTFVWMAVFRFCTGFFISGPSASIYAYLGEFHSYNTRSRAIMGASFVFGTGCLFMPGIAYITINNEWELAVPFLDIIYRPWRLFFVVCALPGLVCAIALLKFPESPKFMVGQGDTDRAVETIQWIHRINSSKDEPALPIKSIVRNANTKSAGSTKGFKAIVKLIWDQTAPLFMKPYLVRTGLICFIQFGTYVTAHGMFMFFPGTLNQIMIAQNLGVDSSTICDIVHADRSSITLGNETVLLNCKQTLEETTYMYTFIADVFYMLGVGLITLIIDKVGRLAVLVFIFTCSGIAGILVVFLAMPSVTIWLYIILLLGCYNINVINAVAVDLFPTNLRAMAVSISLMFGRIGSVFGTNMNGLLLDSHCEATFWIASIMMLLCGVLSFFVSDIHKKTEASISVSLESVVHVEK</sequence>
<keyword evidence="4 7" id="KW-0812">Transmembrane</keyword>
<feature type="transmembrane region" description="Helical" evidence="7">
    <location>
        <begin position="323"/>
        <end position="348"/>
    </location>
</feature>
<protein>
    <submittedName>
        <fullName evidence="9">Synaptic vesicle glycoprotein 2B</fullName>
    </submittedName>
</protein>
<dbReference type="SUPFAM" id="SSF103473">
    <property type="entry name" value="MFS general substrate transporter"/>
    <property type="match status" value="1"/>
</dbReference>
<dbReference type="AlphaFoldDB" id="A0A8D8G3K8"/>
<evidence type="ECO:0000256" key="2">
    <source>
        <dbReference type="ARBA" id="ARBA00008335"/>
    </source>
</evidence>
<comment type="subcellular location">
    <subcellularLocation>
        <location evidence="1">Membrane</location>
        <topology evidence="1">Multi-pass membrane protein</topology>
    </subcellularLocation>
</comment>
<reference evidence="9" key="1">
    <citation type="submission" date="2021-05" db="EMBL/GenBank/DDBJ databases">
        <authorList>
            <person name="Alioto T."/>
            <person name="Alioto T."/>
            <person name="Gomez Garrido J."/>
        </authorList>
    </citation>
    <scope>NUCLEOTIDE SEQUENCE</scope>
</reference>
<feature type="transmembrane region" description="Helical" evidence="7">
    <location>
        <begin position="154"/>
        <end position="175"/>
    </location>
</feature>
<dbReference type="Pfam" id="PF07690">
    <property type="entry name" value="MFS_1"/>
    <property type="match status" value="1"/>
</dbReference>
<feature type="transmembrane region" description="Helical" evidence="7">
    <location>
        <begin position="453"/>
        <end position="474"/>
    </location>
</feature>
<evidence type="ECO:0000259" key="8">
    <source>
        <dbReference type="PROSITE" id="PS50850"/>
    </source>
</evidence>
<evidence type="ECO:0000256" key="1">
    <source>
        <dbReference type="ARBA" id="ARBA00004141"/>
    </source>
</evidence>
<dbReference type="GO" id="GO:0016020">
    <property type="term" value="C:membrane"/>
    <property type="evidence" value="ECO:0007669"/>
    <property type="project" value="UniProtKB-SubCell"/>
</dbReference>
<dbReference type="GO" id="GO:0022857">
    <property type="term" value="F:transmembrane transporter activity"/>
    <property type="evidence" value="ECO:0007669"/>
    <property type="project" value="InterPro"/>
</dbReference>
<feature type="transmembrane region" description="Helical" evidence="7">
    <location>
        <begin position="128"/>
        <end position="148"/>
    </location>
</feature>
<comment type="similarity">
    <text evidence="2">Belongs to the major facilitator superfamily.</text>
</comment>
<feature type="transmembrane region" description="Helical" evidence="7">
    <location>
        <begin position="61"/>
        <end position="88"/>
    </location>
</feature>
<feature type="transmembrane region" description="Helical" evidence="7">
    <location>
        <begin position="228"/>
        <end position="247"/>
    </location>
</feature>
<feature type="domain" description="Major facilitator superfamily (MFS) profile" evidence="8">
    <location>
        <begin position="61"/>
        <end position="538"/>
    </location>
</feature>
<feature type="transmembrane region" description="Helical" evidence="7">
    <location>
        <begin position="399"/>
        <end position="419"/>
    </location>
</feature>
<evidence type="ECO:0000256" key="5">
    <source>
        <dbReference type="ARBA" id="ARBA00022989"/>
    </source>
</evidence>
<dbReference type="PROSITE" id="PS50850">
    <property type="entry name" value="MFS"/>
    <property type="match status" value="1"/>
</dbReference>
<dbReference type="PANTHER" id="PTHR23511:SF37">
    <property type="entry name" value="MAJOR FACILITATOR SUPERFAMILY (MFS) PROFILE DOMAIN-CONTAINING PROTEIN-RELATED"/>
    <property type="match status" value="1"/>
</dbReference>
<proteinExistence type="inferred from homology"/>
<dbReference type="Gene3D" id="1.20.1250.20">
    <property type="entry name" value="MFS general substrate transporter like domains"/>
    <property type="match status" value="1"/>
</dbReference>
<accession>A0A8D8G3K8</accession>
<evidence type="ECO:0000256" key="4">
    <source>
        <dbReference type="ARBA" id="ARBA00022692"/>
    </source>
</evidence>
<feature type="transmembrane region" description="Helical" evidence="7">
    <location>
        <begin position="187"/>
        <end position="208"/>
    </location>
</feature>
<organism evidence="9">
    <name type="scientific">Culex pipiens</name>
    <name type="common">House mosquito</name>
    <dbReference type="NCBI Taxonomy" id="7175"/>
    <lineage>
        <taxon>Eukaryota</taxon>
        <taxon>Metazoa</taxon>
        <taxon>Ecdysozoa</taxon>
        <taxon>Arthropoda</taxon>
        <taxon>Hexapoda</taxon>
        <taxon>Insecta</taxon>
        <taxon>Pterygota</taxon>
        <taxon>Neoptera</taxon>
        <taxon>Endopterygota</taxon>
        <taxon>Diptera</taxon>
        <taxon>Nematocera</taxon>
        <taxon>Culicoidea</taxon>
        <taxon>Culicidae</taxon>
        <taxon>Culicinae</taxon>
        <taxon>Culicini</taxon>
        <taxon>Culex</taxon>
        <taxon>Culex</taxon>
    </lineage>
</organism>
<dbReference type="Pfam" id="PF00083">
    <property type="entry name" value="Sugar_tr"/>
    <property type="match status" value="1"/>
</dbReference>
<dbReference type="EMBL" id="HBUE01127693">
    <property type="protein sequence ID" value="CAG6495162.1"/>
    <property type="molecule type" value="Transcribed_RNA"/>
</dbReference>
<dbReference type="InterPro" id="IPR036259">
    <property type="entry name" value="MFS_trans_sf"/>
</dbReference>
<keyword evidence="6 7" id="KW-0472">Membrane</keyword>
<keyword evidence="3" id="KW-0813">Transport</keyword>
<evidence type="ECO:0000256" key="6">
    <source>
        <dbReference type="ARBA" id="ARBA00023136"/>
    </source>
</evidence>
<name>A0A8D8G3K8_CULPI</name>
<feature type="transmembrane region" description="Helical" evidence="7">
    <location>
        <begin position="426"/>
        <end position="447"/>
    </location>
</feature>
<evidence type="ECO:0000256" key="3">
    <source>
        <dbReference type="ARBA" id="ARBA00022448"/>
    </source>
</evidence>
<feature type="transmembrane region" description="Helical" evidence="7">
    <location>
        <begin position="100"/>
        <end position="121"/>
    </location>
</feature>
<keyword evidence="5 7" id="KW-1133">Transmembrane helix</keyword>
<evidence type="ECO:0000256" key="7">
    <source>
        <dbReference type="SAM" id="Phobius"/>
    </source>
</evidence>
<dbReference type="InterPro" id="IPR005828">
    <property type="entry name" value="MFS_sugar_transport-like"/>
</dbReference>